<feature type="coiled-coil region" evidence="1">
    <location>
        <begin position="113"/>
        <end position="140"/>
    </location>
</feature>
<comment type="caution">
    <text evidence="3">The sequence shown here is derived from an EMBL/GenBank/DDBJ whole genome shotgun (WGS) entry which is preliminary data.</text>
</comment>
<gene>
    <name evidence="3" type="ORF">Glove_79g59</name>
</gene>
<keyword evidence="4" id="KW-1185">Reference proteome</keyword>
<reference evidence="3 4" key="1">
    <citation type="submission" date="2018-08" db="EMBL/GenBank/DDBJ databases">
        <title>Genome and evolution of the arbuscular mycorrhizal fungus Diversispora epigaea (formerly Glomus versiforme) and its bacterial endosymbionts.</title>
        <authorList>
            <person name="Sun X."/>
            <person name="Fei Z."/>
            <person name="Harrison M."/>
        </authorList>
    </citation>
    <scope>NUCLEOTIDE SEQUENCE [LARGE SCALE GENOMIC DNA]</scope>
    <source>
        <strain evidence="3 4">IT104</strain>
    </source>
</reference>
<evidence type="ECO:0000259" key="2">
    <source>
        <dbReference type="PROSITE" id="PS50097"/>
    </source>
</evidence>
<dbReference type="Pfam" id="PF00651">
    <property type="entry name" value="BTB"/>
    <property type="match status" value="1"/>
</dbReference>
<dbReference type="Proteomes" id="UP000266861">
    <property type="component" value="Unassembled WGS sequence"/>
</dbReference>
<evidence type="ECO:0000256" key="1">
    <source>
        <dbReference type="SAM" id="Coils"/>
    </source>
</evidence>
<dbReference type="AlphaFoldDB" id="A0A397JCU7"/>
<dbReference type="EMBL" id="PQFF01000075">
    <property type="protein sequence ID" value="RHZ84608.1"/>
    <property type="molecule type" value="Genomic_DNA"/>
</dbReference>
<proteinExistence type="predicted"/>
<organism evidence="3 4">
    <name type="scientific">Diversispora epigaea</name>
    <dbReference type="NCBI Taxonomy" id="1348612"/>
    <lineage>
        <taxon>Eukaryota</taxon>
        <taxon>Fungi</taxon>
        <taxon>Fungi incertae sedis</taxon>
        <taxon>Mucoromycota</taxon>
        <taxon>Glomeromycotina</taxon>
        <taxon>Glomeromycetes</taxon>
        <taxon>Diversisporales</taxon>
        <taxon>Diversisporaceae</taxon>
        <taxon>Diversispora</taxon>
    </lineage>
</organism>
<keyword evidence="1" id="KW-0175">Coiled coil</keyword>
<evidence type="ECO:0000313" key="3">
    <source>
        <dbReference type="EMBL" id="RHZ84608.1"/>
    </source>
</evidence>
<dbReference type="SMART" id="SM00225">
    <property type="entry name" value="BTB"/>
    <property type="match status" value="1"/>
</dbReference>
<evidence type="ECO:0000313" key="4">
    <source>
        <dbReference type="Proteomes" id="UP000266861"/>
    </source>
</evidence>
<dbReference type="InterPro" id="IPR011333">
    <property type="entry name" value="SKP1/BTB/POZ_sf"/>
</dbReference>
<dbReference type="InterPro" id="IPR000210">
    <property type="entry name" value="BTB/POZ_dom"/>
</dbReference>
<feature type="domain" description="BTB" evidence="2">
    <location>
        <begin position="23"/>
        <end position="105"/>
    </location>
</feature>
<dbReference type="PROSITE" id="PS50097">
    <property type="entry name" value="BTB"/>
    <property type="match status" value="1"/>
</dbReference>
<dbReference type="OrthoDB" id="624345at2759"/>
<dbReference type="SUPFAM" id="SSF54695">
    <property type="entry name" value="POZ domain"/>
    <property type="match status" value="1"/>
</dbReference>
<accession>A0A397JCU7</accession>
<dbReference type="Gene3D" id="3.30.710.10">
    <property type="entry name" value="Potassium Channel Kv1.1, Chain A"/>
    <property type="match status" value="1"/>
</dbReference>
<name>A0A397JCU7_9GLOM</name>
<protein>
    <recommendedName>
        <fullName evidence="2">BTB domain-containing protein</fullName>
    </recommendedName>
</protein>
<sequence>MSIKFFDKLSQNFIELLNDKDDYNVIVEVENEKSFTAHSSTLKCRSPYFRKELENIIPNENNIKKIIKPTISSVIFDIILKQIIFIVKFYDNNEYIYGGIVNVETRFIFDLMITANEFEIEELTKKLENLLIETKTAESCVDFPNHLDPSDKECPATANNDFIEKNAI</sequence>